<evidence type="ECO:0008006" key="3">
    <source>
        <dbReference type="Google" id="ProtNLM"/>
    </source>
</evidence>
<dbReference type="InParanoid" id="S8DRB7"/>
<organism evidence="1 2">
    <name type="scientific">Fomitopsis schrenkii</name>
    <name type="common">Brown rot fungus</name>
    <dbReference type="NCBI Taxonomy" id="2126942"/>
    <lineage>
        <taxon>Eukaryota</taxon>
        <taxon>Fungi</taxon>
        <taxon>Dikarya</taxon>
        <taxon>Basidiomycota</taxon>
        <taxon>Agaricomycotina</taxon>
        <taxon>Agaricomycetes</taxon>
        <taxon>Polyporales</taxon>
        <taxon>Fomitopsis</taxon>
    </lineage>
</organism>
<gene>
    <name evidence="1" type="ORF">FOMPIDRAFT_1088783</name>
</gene>
<name>S8DRB7_FOMSC</name>
<reference evidence="1 2" key="1">
    <citation type="journal article" date="2012" name="Science">
        <title>The Paleozoic origin of enzymatic lignin decomposition reconstructed from 31 fungal genomes.</title>
        <authorList>
            <person name="Floudas D."/>
            <person name="Binder M."/>
            <person name="Riley R."/>
            <person name="Barry K."/>
            <person name="Blanchette R.A."/>
            <person name="Henrissat B."/>
            <person name="Martinez A.T."/>
            <person name="Otillar R."/>
            <person name="Spatafora J.W."/>
            <person name="Yadav J.S."/>
            <person name="Aerts A."/>
            <person name="Benoit I."/>
            <person name="Boyd A."/>
            <person name="Carlson A."/>
            <person name="Copeland A."/>
            <person name="Coutinho P.M."/>
            <person name="de Vries R.P."/>
            <person name="Ferreira P."/>
            <person name="Findley K."/>
            <person name="Foster B."/>
            <person name="Gaskell J."/>
            <person name="Glotzer D."/>
            <person name="Gorecki P."/>
            <person name="Heitman J."/>
            <person name="Hesse C."/>
            <person name="Hori C."/>
            <person name="Igarashi K."/>
            <person name="Jurgens J.A."/>
            <person name="Kallen N."/>
            <person name="Kersten P."/>
            <person name="Kohler A."/>
            <person name="Kuees U."/>
            <person name="Kumar T.K.A."/>
            <person name="Kuo A."/>
            <person name="LaButti K."/>
            <person name="Larrondo L.F."/>
            <person name="Lindquist E."/>
            <person name="Ling A."/>
            <person name="Lombard V."/>
            <person name="Lucas S."/>
            <person name="Lundell T."/>
            <person name="Martin R."/>
            <person name="McLaughlin D.J."/>
            <person name="Morgenstern I."/>
            <person name="Morin E."/>
            <person name="Murat C."/>
            <person name="Nagy L.G."/>
            <person name="Nolan M."/>
            <person name="Ohm R.A."/>
            <person name="Patyshakuliyeva A."/>
            <person name="Rokas A."/>
            <person name="Ruiz-Duenas F.J."/>
            <person name="Sabat G."/>
            <person name="Salamov A."/>
            <person name="Samejima M."/>
            <person name="Schmutz J."/>
            <person name="Slot J.C."/>
            <person name="St John F."/>
            <person name="Stenlid J."/>
            <person name="Sun H."/>
            <person name="Sun S."/>
            <person name="Syed K."/>
            <person name="Tsang A."/>
            <person name="Wiebenga A."/>
            <person name="Young D."/>
            <person name="Pisabarro A."/>
            <person name="Eastwood D.C."/>
            <person name="Martin F."/>
            <person name="Cullen D."/>
            <person name="Grigoriev I.V."/>
            <person name="Hibbett D.S."/>
        </authorList>
    </citation>
    <scope>NUCLEOTIDE SEQUENCE</scope>
    <source>
        <strain evidence="2">FP-58527</strain>
    </source>
</reference>
<keyword evidence="2" id="KW-1185">Reference proteome</keyword>
<dbReference type="AlphaFoldDB" id="S8DRB7"/>
<dbReference type="OrthoDB" id="2794896at2759"/>
<feature type="non-terminal residue" evidence="1">
    <location>
        <position position="98"/>
    </location>
</feature>
<dbReference type="EMBL" id="KE504199">
    <property type="protein sequence ID" value="EPS95821.1"/>
    <property type="molecule type" value="Genomic_DNA"/>
</dbReference>
<dbReference type="Proteomes" id="UP000015241">
    <property type="component" value="Unassembled WGS sequence"/>
</dbReference>
<evidence type="ECO:0000313" key="2">
    <source>
        <dbReference type="Proteomes" id="UP000015241"/>
    </source>
</evidence>
<accession>S8DRB7</accession>
<sequence length="98" mass="11349">CWFAFPCGVPLHSTSPESIRQHLAQFHTADVDMQGGRTRTRCQWWTRHGWCEREVYCKMLPKHVAGVHLKDTECVCTRCGQKVSRPDALKRHLAWSCP</sequence>
<feature type="non-terminal residue" evidence="1">
    <location>
        <position position="1"/>
    </location>
</feature>
<dbReference type="HOGENOM" id="CLU_126337_3_0_1"/>
<protein>
    <recommendedName>
        <fullName evidence="3">C2H2-type domain-containing protein</fullName>
    </recommendedName>
</protein>
<proteinExistence type="predicted"/>
<evidence type="ECO:0000313" key="1">
    <source>
        <dbReference type="EMBL" id="EPS95821.1"/>
    </source>
</evidence>